<dbReference type="AlphaFoldDB" id="A0A166H186"/>
<gene>
    <name evidence="7" type="ORF">TY91_07775</name>
</gene>
<dbReference type="PANTHER" id="PTHR43761">
    <property type="entry name" value="D-ISOMER SPECIFIC 2-HYDROXYACID DEHYDROGENASE FAMILY PROTEIN (AFU_ORTHOLOGUE AFUA_1G13630)"/>
    <property type="match status" value="1"/>
</dbReference>
<keyword evidence="2 4" id="KW-0560">Oxidoreductase</keyword>
<dbReference type="GO" id="GO:0051287">
    <property type="term" value="F:NAD binding"/>
    <property type="evidence" value="ECO:0007669"/>
    <property type="project" value="InterPro"/>
</dbReference>
<evidence type="ECO:0000259" key="6">
    <source>
        <dbReference type="Pfam" id="PF02826"/>
    </source>
</evidence>
<organism evidence="7 8">
    <name type="scientific">Secundilactobacillus collinoides</name>
    <name type="common">Lactobacillus collinoides</name>
    <dbReference type="NCBI Taxonomy" id="33960"/>
    <lineage>
        <taxon>Bacteria</taxon>
        <taxon>Bacillati</taxon>
        <taxon>Bacillota</taxon>
        <taxon>Bacilli</taxon>
        <taxon>Lactobacillales</taxon>
        <taxon>Lactobacillaceae</taxon>
        <taxon>Secundilactobacillus</taxon>
    </lineage>
</organism>
<dbReference type="Pfam" id="PF02826">
    <property type="entry name" value="2-Hacid_dh_C"/>
    <property type="match status" value="1"/>
</dbReference>
<evidence type="ECO:0000313" key="8">
    <source>
        <dbReference type="Proteomes" id="UP000076480"/>
    </source>
</evidence>
<protein>
    <recommendedName>
        <fullName evidence="9">2-hydroxyacid dehydrogenase</fullName>
    </recommendedName>
</protein>
<dbReference type="GO" id="GO:0016616">
    <property type="term" value="F:oxidoreductase activity, acting on the CH-OH group of donors, NAD or NADP as acceptor"/>
    <property type="evidence" value="ECO:0007669"/>
    <property type="project" value="InterPro"/>
</dbReference>
<evidence type="ECO:0000256" key="3">
    <source>
        <dbReference type="ARBA" id="ARBA00023027"/>
    </source>
</evidence>
<dbReference type="Pfam" id="PF00389">
    <property type="entry name" value="2-Hacid_dh"/>
    <property type="match status" value="1"/>
</dbReference>
<feature type="domain" description="D-isomer specific 2-hydroxyacid dehydrogenase catalytic" evidence="5">
    <location>
        <begin position="13"/>
        <end position="314"/>
    </location>
</feature>
<dbReference type="PATRIC" id="fig|33960.6.peg.2122"/>
<evidence type="ECO:0000313" key="7">
    <source>
        <dbReference type="EMBL" id="KZL41125.1"/>
    </source>
</evidence>
<dbReference type="SUPFAM" id="SSF51735">
    <property type="entry name" value="NAD(P)-binding Rossmann-fold domains"/>
    <property type="match status" value="1"/>
</dbReference>
<dbReference type="OrthoDB" id="9805416at2"/>
<evidence type="ECO:0000256" key="4">
    <source>
        <dbReference type="RuleBase" id="RU003719"/>
    </source>
</evidence>
<dbReference type="InterPro" id="IPR006139">
    <property type="entry name" value="D-isomer_2_OHA_DH_cat_dom"/>
</dbReference>
<dbReference type="EMBL" id="JYDC01000038">
    <property type="protein sequence ID" value="KZL41125.1"/>
    <property type="molecule type" value="Genomic_DNA"/>
</dbReference>
<dbReference type="InterPro" id="IPR029753">
    <property type="entry name" value="D-isomer_DH_CS"/>
</dbReference>
<comment type="similarity">
    <text evidence="1 4">Belongs to the D-isomer specific 2-hydroxyacid dehydrogenase family.</text>
</comment>
<feature type="domain" description="D-isomer specific 2-hydroxyacid dehydrogenase NAD-binding" evidence="6">
    <location>
        <begin position="106"/>
        <end position="287"/>
    </location>
</feature>
<dbReference type="SUPFAM" id="SSF52283">
    <property type="entry name" value="Formate/glycerate dehydrogenase catalytic domain-like"/>
    <property type="match status" value="1"/>
</dbReference>
<keyword evidence="3" id="KW-0520">NAD</keyword>
<dbReference type="Gene3D" id="3.40.50.720">
    <property type="entry name" value="NAD(P)-binding Rossmann-like Domain"/>
    <property type="match status" value="2"/>
</dbReference>
<name>A0A166H186_SECCO</name>
<dbReference type="Proteomes" id="UP000076480">
    <property type="component" value="Unassembled WGS sequence"/>
</dbReference>
<dbReference type="RefSeq" id="WP_063285407.1">
    <property type="nucleotide sequence ID" value="NZ_JYDC01000038.1"/>
</dbReference>
<accession>A0A166H186</accession>
<evidence type="ECO:0000256" key="1">
    <source>
        <dbReference type="ARBA" id="ARBA00005854"/>
    </source>
</evidence>
<dbReference type="PROSITE" id="PS00671">
    <property type="entry name" value="D_2_HYDROXYACID_DH_3"/>
    <property type="match status" value="1"/>
</dbReference>
<evidence type="ECO:0000259" key="5">
    <source>
        <dbReference type="Pfam" id="PF00389"/>
    </source>
</evidence>
<evidence type="ECO:0000256" key="2">
    <source>
        <dbReference type="ARBA" id="ARBA00023002"/>
    </source>
</evidence>
<comment type="caution">
    <text evidence="7">The sequence shown here is derived from an EMBL/GenBank/DDBJ whole genome shotgun (WGS) entry which is preliminary data.</text>
</comment>
<dbReference type="InterPro" id="IPR006140">
    <property type="entry name" value="D-isomer_DH_NAD-bd"/>
</dbReference>
<evidence type="ECO:0008006" key="9">
    <source>
        <dbReference type="Google" id="ProtNLM"/>
    </source>
</evidence>
<dbReference type="InterPro" id="IPR036291">
    <property type="entry name" value="NAD(P)-bd_dom_sf"/>
</dbReference>
<dbReference type="InterPro" id="IPR050418">
    <property type="entry name" value="D-iso_2-hydroxyacid_DH_PdxB"/>
</dbReference>
<dbReference type="PANTHER" id="PTHR43761:SF1">
    <property type="entry name" value="D-ISOMER SPECIFIC 2-HYDROXYACID DEHYDROGENASE CATALYTIC DOMAIN-CONTAINING PROTEIN-RELATED"/>
    <property type="match status" value="1"/>
</dbReference>
<proteinExistence type="inferred from homology"/>
<sequence length="318" mass="34421">MKIALLERQSLGEQADLSPLKQLGEVQTYATTSAEELPDRLHDIDIAVSNKIPIDAAGLAKANRLKLICLSATGTDSVDLSATQAKGIAVANITNYSTDAVAQQTMALALGLLTNLVGFDRFVKTGGYTDNYSGDYYQNTIHEIAGHQWGIIGMGHIGQKVAQLATAFGAQVSYFSPTGNTTHNNYQAKSLEQLLTTSDIVSVHTKYSKLTADLLAKPQFELMKPTAMLLNVSRGRVINENDLAWALNTGQIAAAGLDVTRHEPMHADDALLQIQDSRKLIITPHIGWASVEARQRAVDEIGLNIAAFQRGEQRNIVL</sequence>
<keyword evidence="8" id="KW-1185">Reference proteome</keyword>
<reference evidence="7 8" key="1">
    <citation type="submission" date="2015-02" db="EMBL/GenBank/DDBJ databases">
        <title>Draft genome sequence of Lactobacillus collinoides CUPV2371 isolated from a natural cider, the first genome sequence of a strain of this species.</title>
        <authorList>
            <person name="Puertas A.I."/>
            <person name="Spano G."/>
            <person name="Capozzi V."/>
            <person name="Lamontanara A."/>
            <person name="Orru L."/>
            <person name="Duenas M.T."/>
        </authorList>
    </citation>
    <scope>NUCLEOTIDE SEQUENCE [LARGE SCALE GENOMIC DNA]</scope>
    <source>
        <strain evidence="7 8">237</strain>
    </source>
</reference>